<name>A0A0K2V5B5_LEPSM</name>
<organism evidence="1">
    <name type="scientific">Lepeophtheirus salmonis</name>
    <name type="common">Salmon louse</name>
    <name type="synonym">Caligus salmonis</name>
    <dbReference type="NCBI Taxonomy" id="72036"/>
    <lineage>
        <taxon>Eukaryota</taxon>
        <taxon>Metazoa</taxon>
        <taxon>Ecdysozoa</taxon>
        <taxon>Arthropoda</taxon>
        <taxon>Crustacea</taxon>
        <taxon>Multicrustacea</taxon>
        <taxon>Hexanauplia</taxon>
        <taxon>Copepoda</taxon>
        <taxon>Siphonostomatoida</taxon>
        <taxon>Caligidae</taxon>
        <taxon>Lepeophtheirus</taxon>
    </lineage>
</organism>
<feature type="non-terminal residue" evidence="1">
    <location>
        <position position="1"/>
    </location>
</feature>
<accession>A0A0K2V5B5</accession>
<proteinExistence type="predicted"/>
<sequence length="58" mass="6720">LGVVSFEYFTRFFKVGHSSRFKNYKLIFIKVQTKSLLNTLNEKIGIINGSSNFFCFSC</sequence>
<dbReference type="AlphaFoldDB" id="A0A0K2V5B5"/>
<evidence type="ECO:0000313" key="1">
    <source>
        <dbReference type="EMBL" id="CDW45126.1"/>
    </source>
</evidence>
<dbReference type="EMBL" id="HACA01027765">
    <property type="protein sequence ID" value="CDW45126.1"/>
    <property type="molecule type" value="Transcribed_RNA"/>
</dbReference>
<protein>
    <submittedName>
        <fullName evidence="1">Uncharacterized protein</fullName>
    </submittedName>
</protein>
<reference evidence="1" key="1">
    <citation type="submission" date="2014-05" db="EMBL/GenBank/DDBJ databases">
        <authorList>
            <person name="Chronopoulou M."/>
        </authorList>
    </citation>
    <scope>NUCLEOTIDE SEQUENCE</scope>
    <source>
        <tissue evidence="1">Whole organism</tissue>
    </source>
</reference>